<dbReference type="GO" id="GO:0016020">
    <property type="term" value="C:membrane"/>
    <property type="evidence" value="ECO:0007669"/>
    <property type="project" value="UniProtKB-SubCell"/>
</dbReference>
<evidence type="ECO:0000313" key="12">
    <source>
        <dbReference type="WBParaSite" id="nRc.2.0.1.t45016-RA"/>
    </source>
</evidence>
<organism evidence="11 12">
    <name type="scientific">Romanomermis culicivorax</name>
    <name type="common">Nematode worm</name>
    <dbReference type="NCBI Taxonomy" id="13658"/>
    <lineage>
        <taxon>Eukaryota</taxon>
        <taxon>Metazoa</taxon>
        <taxon>Ecdysozoa</taxon>
        <taxon>Nematoda</taxon>
        <taxon>Enoplea</taxon>
        <taxon>Dorylaimia</taxon>
        <taxon>Mermithida</taxon>
        <taxon>Mermithoidea</taxon>
        <taxon>Mermithidae</taxon>
        <taxon>Romanomermis</taxon>
    </lineage>
</organism>
<evidence type="ECO:0000256" key="4">
    <source>
        <dbReference type="ARBA" id="ARBA00022692"/>
    </source>
</evidence>
<dbReference type="InterPro" id="IPR034804">
    <property type="entry name" value="SQR/QFR_C/D"/>
</dbReference>
<dbReference type="Proteomes" id="UP000887565">
    <property type="component" value="Unplaced"/>
</dbReference>
<evidence type="ECO:0000256" key="2">
    <source>
        <dbReference type="ARBA" id="ARBA00005163"/>
    </source>
</evidence>
<dbReference type="GO" id="GO:0046872">
    <property type="term" value="F:metal ion binding"/>
    <property type="evidence" value="ECO:0007669"/>
    <property type="project" value="UniProtKB-KW"/>
</dbReference>
<dbReference type="GO" id="GO:0006099">
    <property type="term" value="P:tricarboxylic acid cycle"/>
    <property type="evidence" value="ECO:0007669"/>
    <property type="project" value="InterPro"/>
</dbReference>
<keyword evidence="3" id="KW-0349">Heme</keyword>
<reference evidence="12" key="1">
    <citation type="submission" date="2022-11" db="UniProtKB">
        <authorList>
            <consortium name="WormBaseParasite"/>
        </authorList>
    </citation>
    <scope>IDENTIFICATION</scope>
</reference>
<keyword evidence="5" id="KW-0479">Metal-binding</keyword>
<dbReference type="Gene3D" id="1.20.1300.10">
    <property type="entry name" value="Fumarate reductase/succinate dehydrogenase, transmembrane subunit"/>
    <property type="match status" value="1"/>
</dbReference>
<evidence type="ECO:0000256" key="1">
    <source>
        <dbReference type="ARBA" id="ARBA00004141"/>
    </source>
</evidence>
<dbReference type="InterPro" id="IPR000701">
    <property type="entry name" value="SuccDH_FuR_B_TM-su"/>
</dbReference>
<dbReference type="InterPro" id="IPR014314">
    <property type="entry name" value="Succ_DH_cytb556"/>
</dbReference>
<dbReference type="OMA" id="LTWMLSG"/>
<evidence type="ECO:0000256" key="6">
    <source>
        <dbReference type="ARBA" id="ARBA00022946"/>
    </source>
</evidence>
<feature type="transmembrane region" description="Helical" evidence="10">
    <location>
        <begin position="156"/>
        <end position="177"/>
    </location>
</feature>
<keyword evidence="7 10" id="KW-1133">Transmembrane helix</keyword>
<dbReference type="GO" id="GO:0006121">
    <property type="term" value="P:mitochondrial electron transport, succinate to ubiquinone"/>
    <property type="evidence" value="ECO:0007669"/>
    <property type="project" value="UniProtKB-ARBA"/>
</dbReference>
<dbReference type="PANTHER" id="PTHR10978">
    <property type="entry name" value="SUCCINATE DEHYDROGENASE CYTOCHROME B560 SUBUNIT"/>
    <property type="match status" value="1"/>
</dbReference>
<evidence type="ECO:0000256" key="10">
    <source>
        <dbReference type="SAM" id="Phobius"/>
    </source>
</evidence>
<dbReference type="WBParaSite" id="nRc.2.0.1.t45016-RA">
    <property type="protein sequence ID" value="nRc.2.0.1.t45016-RA"/>
    <property type="gene ID" value="nRc.2.0.1.g45016"/>
</dbReference>
<dbReference type="PANTHER" id="PTHR10978:SF5">
    <property type="entry name" value="SUCCINATE DEHYDROGENASE CYTOCHROME B560 SUBUNIT, MITOCHONDRIAL"/>
    <property type="match status" value="1"/>
</dbReference>
<comment type="subcellular location">
    <subcellularLocation>
        <location evidence="1">Membrane</location>
        <topology evidence="1">Multi-pass membrane protein</topology>
    </subcellularLocation>
</comment>
<evidence type="ECO:0000256" key="5">
    <source>
        <dbReference type="ARBA" id="ARBA00022723"/>
    </source>
</evidence>
<dbReference type="PROSITE" id="PS01001">
    <property type="entry name" value="SDH_CYT_2"/>
    <property type="match status" value="1"/>
</dbReference>
<dbReference type="AlphaFoldDB" id="A0A915L2R7"/>
<dbReference type="InterPro" id="IPR018495">
    <property type="entry name" value="Succ_DH_cyt_bsu_CS"/>
</dbReference>
<dbReference type="Pfam" id="PF01127">
    <property type="entry name" value="Sdh_cyt"/>
    <property type="match status" value="1"/>
</dbReference>
<comment type="pathway">
    <text evidence="2">Carbohydrate metabolism; tricarboxylic acid cycle.</text>
</comment>
<keyword evidence="6" id="KW-0809">Transit peptide</keyword>
<evidence type="ECO:0000256" key="9">
    <source>
        <dbReference type="ARBA" id="ARBA00023136"/>
    </source>
</evidence>
<evidence type="ECO:0000256" key="8">
    <source>
        <dbReference type="ARBA" id="ARBA00023004"/>
    </source>
</evidence>
<dbReference type="CDD" id="cd03499">
    <property type="entry name" value="SQR_TypeC_SdhC"/>
    <property type="match status" value="1"/>
</dbReference>
<evidence type="ECO:0000313" key="11">
    <source>
        <dbReference type="Proteomes" id="UP000887565"/>
    </source>
</evidence>
<accession>A0A915L2R7</accession>
<keyword evidence="11" id="KW-1185">Reference proteome</keyword>
<keyword evidence="9 10" id="KW-0472">Membrane</keyword>
<dbReference type="NCBIfam" id="TIGR02970">
    <property type="entry name" value="succ_dehyd_cytB"/>
    <property type="match status" value="1"/>
</dbReference>
<dbReference type="SUPFAM" id="SSF81343">
    <property type="entry name" value="Fumarate reductase respiratory complex transmembrane subunits"/>
    <property type="match status" value="1"/>
</dbReference>
<evidence type="ECO:0000256" key="3">
    <source>
        <dbReference type="ARBA" id="ARBA00022617"/>
    </source>
</evidence>
<feature type="transmembrane region" description="Helical" evidence="10">
    <location>
        <begin position="83"/>
        <end position="102"/>
    </location>
</feature>
<dbReference type="PROSITE" id="PS01000">
    <property type="entry name" value="SDH_CYT_1"/>
    <property type="match status" value="1"/>
</dbReference>
<dbReference type="FunFam" id="1.20.1300.10:FF:000011">
    <property type="entry name" value="Succinate dehydrogenase cytochrome b560 subunit"/>
    <property type="match status" value="1"/>
</dbReference>
<proteinExistence type="predicted"/>
<evidence type="ECO:0000256" key="7">
    <source>
        <dbReference type="ARBA" id="ARBA00022989"/>
    </source>
</evidence>
<dbReference type="GO" id="GO:0009055">
    <property type="term" value="F:electron transfer activity"/>
    <property type="evidence" value="ECO:0007669"/>
    <property type="project" value="InterPro"/>
</dbReference>
<protein>
    <submittedName>
        <fullName evidence="12">Succinate dehydrogenase cytochrome b560 subunit, mitochondrial</fullName>
    </submittedName>
</protein>
<dbReference type="GO" id="GO:0005739">
    <property type="term" value="C:mitochondrion"/>
    <property type="evidence" value="ECO:0007669"/>
    <property type="project" value="GOC"/>
</dbReference>
<sequence length="186" mass="20624">KSATVSSLHFATKRAATLAVVGAAQKPFQTFAPLNAGAKHPIQKYGFNYIEEQKKSARPLSPHLQIYAPQWTWYVSGGHRMTGVAMGIVVTVFATGMMASPVDFTTLINFFYSLNMPWPISFFLKFIIAYPVIFHAMNGVRFLGYDVGKGLKLETVYLTAYTVVGLAVIFALILASMKNEKYNVKK</sequence>
<feature type="transmembrane region" description="Helical" evidence="10">
    <location>
        <begin position="122"/>
        <end position="144"/>
    </location>
</feature>
<keyword evidence="8" id="KW-0408">Iron</keyword>
<name>A0A915L2R7_ROMCU</name>
<keyword evidence="4 10" id="KW-0812">Transmembrane</keyword>